<comment type="caution">
    <text evidence="2">The sequence shown here is derived from an EMBL/GenBank/DDBJ whole genome shotgun (WGS) entry which is preliminary data.</text>
</comment>
<dbReference type="Proteomes" id="UP001430804">
    <property type="component" value="Unassembled WGS sequence"/>
</dbReference>
<organism evidence="2 3">
    <name type="scientific">Pseudohoeflea coraliihabitans</name>
    <dbReference type="NCBI Taxonomy" id="2860393"/>
    <lineage>
        <taxon>Bacteria</taxon>
        <taxon>Pseudomonadati</taxon>
        <taxon>Pseudomonadota</taxon>
        <taxon>Alphaproteobacteria</taxon>
        <taxon>Hyphomicrobiales</taxon>
        <taxon>Rhizobiaceae</taxon>
        <taxon>Pseudohoeflea</taxon>
    </lineage>
</organism>
<keyword evidence="1" id="KW-1133">Transmembrane helix</keyword>
<reference evidence="2" key="1">
    <citation type="submission" date="2021-07" db="EMBL/GenBank/DDBJ databases">
        <title>Pseudohoeflea marina sp. nov. a polyhydroxyalcanoate-producing bacterium.</title>
        <authorList>
            <person name="Zheng W."/>
            <person name="Yu S."/>
            <person name="Huang Y."/>
        </authorList>
    </citation>
    <scope>NUCLEOTIDE SEQUENCE</scope>
    <source>
        <strain evidence="2">DP4N28-3</strain>
    </source>
</reference>
<keyword evidence="1" id="KW-0472">Membrane</keyword>
<dbReference type="InterPro" id="IPR045519">
    <property type="entry name" value="DUF6476"/>
</dbReference>
<dbReference type="Pfam" id="PF20082">
    <property type="entry name" value="DUF6476"/>
    <property type="match status" value="1"/>
</dbReference>
<evidence type="ECO:0000256" key="1">
    <source>
        <dbReference type="SAM" id="Phobius"/>
    </source>
</evidence>
<gene>
    <name evidence="2" type="ORF">KY465_03145</name>
</gene>
<keyword evidence="1" id="KW-0812">Transmembrane</keyword>
<proteinExistence type="predicted"/>
<evidence type="ECO:0000313" key="2">
    <source>
        <dbReference type="EMBL" id="MBW3096272.1"/>
    </source>
</evidence>
<protein>
    <recommendedName>
        <fullName evidence="4">Fimbrial protein</fullName>
    </recommendedName>
</protein>
<name>A0ABS6WJZ9_9HYPH</name>
<dbReference type="RefSeq" id="WP_219158334.1">
    <property type="nucleotide sequence ID" value="NZ_JAHWQX010000001.1"/>
</dbReference>
<sequence>MTQPLPDDIDEKPLDPQMEKVRRKMVRLLAVSIGIMFVGVMAVLAAIVYKFTRGSDEAPAAASVSAPVPMDAPIAARIELPTGFSARSASLAGDRLVIFGAGSDGVSRILVFNASTGTRLATIEVGQTP</sequence>
<evidence type="ECO:0008006" key="4">
    <source>
        <dbReference type="Google" id="ProtNLM"/>
    </source>
</evidence>
<evidence type="ECO:0000313" key="3">
    <source>
        <dbReference type="Proteomes" id="UP001430804"/>
    </source>
</evidence>
<keyword evidence="3" id="KW-1185">Reference proteome</keyword>
<accession>A0ABS6WJZ9</accession>
<feature type="transmembrane region" description="Helical" evidence="1">
    <location>
        <begin position="28"/>
        <end position="49"/>
    </location>
</feature>
<dbReference type="EMBL" id="JAHWQX010000001">
    <property type="protein sequence ID" value="MBW3096272.1"/>
    <property type="molecule type" value="Genomic_DNA"/>
</dbReference>